<keyword evidence="1" id="KW-0732">Signal</keyword>
<dbReference type="SUPFAM" id="SSF56601">
    <property type="entry name" value="beta-lactamase/transpeptidase-like"/>
    <property type="match status" value="1"/>
</dbReference>
<proteinExistence type="predicted"/>
<name>A0A7G9L5J0_9SPHN</name>
<evidence type="ECO:0000259" key="2">
    <source>
        <dbReference type="Pfam" id="PF00144"/>
    </source>
</evidence>
<feature type="domain" description="Beta-lactamase-related" evidence="2">
    <location>
        <begin position="35"/>
        <end position="386"/>
    </location>
</feature>
<feature type="chain" id="PRO_5028843686" evidence="1">
    <location>
        <begin position="22"/>
        <end position="401"/>
    </location>
</feature>
<dbReference type="AlphaFoldDB" id="A0A7G9L5J0"/>
<dbReference type="PROSITE" id="PS51257">
    <property type="entry name" value="PROKAR_LIPOPROTEIN"/>
    <property type="match status" value="1"/>
</dbReference>
<dbReference type="KEGG" id="ssau:H8M03_06120"/>
<dbReference type="RefSeq" id="WP_187480843.1">
    <property type="nucleotide sequence ID" value="NZ_CP060697.1"/>
</dbReference>
<accession>A0A7G9L5J0</accession>
<gene>
    <name evidence="3" type="ORF">H8M03_06120</name>
</gene>
<organism evidence="3 4">
    <name type="scientific">Sphingomonas sabuli</name>
    <dbReference type="NCBI Taxonomy" id="2764186"/>
    <lineage>
        <taxon>Bacteria</taxon>
        <taxon>Pseudomonadati</taxon>
        <taxon>Pseudomonadota</taxon>
        <taxon>Alphaproteobacteria</taxon>
        <taxon>Sphingomonadales</taxon>
        <taxon>Sphingomonadaceae</taxon>
        <taxon>Sphingomonas</taxon>
    </lineage>
</organism>
<protein>
    <submittedName>
        <fullName evidence="3">Beta-lactamase family protein</fullName>
    </submittedName>
</protein>
<reference evidence="3 4" key="1">
    <citation type="submission" date="2020-08" db="EMBL/GenBank/DDBJ databases">
        <title>Sphingomonas sp. sand1-3 16S ribosomal RNA gene Genome sequencing and assembly.</title>
        <authorList>
            <person name="Kang M."/>
        </authorList>
    </citation>
    <scope>NUCLEOTIDE SEQUENCE [LARGE SCALE GENOMIC DNA]</scope>
    <source>
        <strain evidence="4">sand1-3</strain>
    </source>
</reference>
<dbReference type="PANTHER" id="PTHR43283:SF3">
    <property type="entry name" value="BETA-LACTAMASE FAMILY PROTEIN (AFU_ORTHOLOGUE AFUA_5G07500)"/>
    <property type="match status" value="1"/>
</dbReference>
<keyword evidence="4" id="KW-1185">Reference proteome</keyword>
<dbReference type="PANTHER" id="PTHR43283">
    <property type="entry name" value="BETA-LACTAMASE-RELATED"/>
    <property type="match status" value="1"/>
</dbReference>
<evidence type="ECO:0000313" key="4">
    <source>
        <dbReference type="Proteomes" id="UP000515861"/>
    </source>
</evidence>
<dbReference type="InterPro" id="IPR001466">
    <property type="entry name" value="Beta-lactam-related"/>
</dbReference>
<dbReference type="Pfam" id="PF00144">
    <property type="entry name" value="Beta-lactamase"/>
    <property type="match status" value="1"/>
</dbReference>
<sequence length="401" mass="42401">MKLASAAVAALALAGCTTVRPAPQPLAQAGIAFDRGGEIGAFADGLADPQARRPVTPDDPVRIASISKIGVAIGVMKLVESGRLDLDADVSTYLGWTLRNPAFPSRPITLRQLLSHTSSIRDSDDQYAIPLGRTVRSAVASPASWDPLHAPGAGYFTYSNMNFPVVGSIVERVTGERFDRWMRANVLDPMGIDACYNWPTCSDAAVARAVQLSEPDGTPIRDDLHGRRPACPVYVEDPAPCDLTLWKAGDNGALFAPQGGLRISVRGLARIGRLLLGGGTLDGVRILSPRSVDALLAPAWRFDGTNGQTDGGFYCTYGLATQTIPTRAAGCDDDPAGDGVVRVGHAGEAYGLRSGLWIDRARGTGVAYFSTGLGDDPPRGDSAYRISEEIAFARALALGRR</sequence>
<dbReference type="InterPro" id="IPR012338">
    <property type="entry name" value="Beta-lactam/transpept-like"/>
</dbReference>
<dbReference type="Gene3D" id="3.40.710.10">
    <property type="entry name" value="DD-peptidase/beta-lactamase superfamily"/>
    <property type="match status" value="1"/>
</dbReference>
<evidence type="ECO:0000256" key="1">
    <source>
        <dbReference type="SAM" id="SignalP"/>
    </source>
</evidence>
<evidence type="ECO:0000313" key="3">
    <source>
        <dbReference type="EMBL" id="QNM83889.1"/>
    </source>
</evidence>
<dbReference type="Proteomes" id="UP000515861">
    <property type="component" value="Chromosome"/>
</dbReference>
<dbReference type="InterPro" id="IPR050789">
    <property type="entry name" value="Diverse_Enzym_Activities"/>
</dbReference>
<feature type="signal peptide" evidence="1">
    <location>
        <begin position="1"/>
        <end position="21"/>
    </location>
</feature>
<dbReference type="EMBL" id="CP060697">
    <property type="protein sequence ID" value="QNM83889.1"/>
    <property type="molecule type" value="Genomic_DNA"/>
</dbReference>